<organism evidence="3">
    <name type="scientific">Aceria tosichella</name>
    <name type="common">wheat curl mite</name>
    <dbReference type="NCBI Taxonomy" id="561515"/>
    <lineage>
        <taxon>Eukaryota</taxon>
        <taxon>Metazoa</taxon>
        <taxon>Ecdysozoa</taxon>
        <taxon>Arthropoda</taxon>
        <taxon>Chelicerata</taxon>
        <taxon>Arachnida</taxon>
        <taxon>Acari</taxon>
        <taxon>Acariformes</taxon>
        <taxon>Trombidiformes</taxon>
        <taxon>Prostigmata</taxon>
        <taxon>Eupodina</taxon>
        <taxon>Eriophyoidea</taxon>
        <taxon>Eriophyidae</taxon>
        <taxon>Eriophyinae</taxon>
        <taxon>Aceriini</taxon>
        <taxon>Aceria</taxon>
    </lineage>
</organism>
<dbReference type="InterPro" id="IPR050344">
    <property type="entry name" value="Peptidase_M1_aminopeptidases"/>
</dbReference>
<feature type="domain" description="Aminopeptidase N-like N-terminal" evidence="2">
    <location>
        <begin position="148"/>
        <end position="252"/>
    </location>
</feature>
<dbReference type="InterPro" id="IPR045357">
    <property type="entry name" value="Aminopeptidase_N-like_N"/>
</dbReference>
<dbReference type="GO" id="GO:0006508">
    <property type="term" value="P:proteolysis"/>
    <property type="evidence" value="ECO:0007669"/>
    <property type="project" value="TreeGrafter"/>
</dbReference>
<name>A0A6G1SPM5_9ACAR</name>
<dbReference type="GO" id="GO:0005737">
    <property type="term" value="C:cytoplasm"/>
    <property type="evidence" value="ECO:0007669"/>
    <property type="project" value="TreeGrafter"/>
</dbReference>
<dbReference type="PANTHER" id="PTHR11533">
    <property type="entry name" value="PROTEASE M1 ZINC METALLOPROTEASE"/>
    <property type="match status" value="1"/>
</dbReference>
<dbReference type="PANTHER" id="PTHR11533:SF299">
    <property type="entry name" value="AMINOPEPTIDASE"/>
    <property type="match status" value="1"/>
</dbReference>
<evidence type="ECO:0000313" key="3">
    <source>
        <dbReference type="EMBL" id="MDE51932.1"/>
    </source>
</evidence>
<proteinExistence type="predicted"/>
<reference evidence="3" key="1">
    <citation type="submission" date="2018-10" db="EMBL/GenBank/DDBJ databases">
        <title>Transcriptome assembly of Aceria tosichella (Wheat curl mite) Type 2.</title>
        <authorList>
            <person name="Scully E.D."/>
            <person name="Geib S.M."/>
            <person name="Palmer N.A."/>
            <person name="Gupta A.K."/>
            <person name="Sarath G."/>
            <person name="Tatineni S."/>
        </authorList>
    </citation>
    <scope>NUCLEOTIDE SEQUENCE</scope>
    <source>
        <strain evidence="3">LincolnNE</strain>
    </source>
</reference>
<sequence length="310" mass="34993">MQLITISKRGFAITIAYCALVAITGCLSSEFDNLEPFDNDNPISVPFSDGLPTHVKPSSYMIHLSLVDAIAQAADSKDSSIYYTGSVGIDVGFHDPAQDKNPTFGCRIRSWCKNNERLLKKWIVMHADESVEITGVKVVRRENNQGYNRYINIGIANTGRDRAKQMIVIELKQDPSELLSRRARILINFRAPIRRNELHGLYLRSDKSNEQLNTHHIMANFQPSSARLAVPCFDEPSFEAPLELFVQKDKSKGGLRLNKKMDRQSAKHSKDSDNNHGETYSLPIDEDPSWYLDSPSAAPIELFVWPERAD</sequence>
<dbReference type="GO" id="GO:0042277">
    <property type="term" value="F:peptide binding"/>
    <property type="evidence" value="ECO:0007669"/>
    <property type="project" value="TreeGrafter"/>
</dbReference>
<feature type="region of interest" description="Disordered" evidence="1">
    <location>
        <begin position="255"/>
        <end position="286"/>
    </location>
</feature>
<dbReference type="GO" id="GO:0005615">
    <property type="term" value="C:extracellular space"/>
    <property type="evidence" value="ECO:0007669"/>
    <property type="project" value="TreeGrafter"/>
</dbReference>
<dbReference type="Gene3D" id="2.60.40.1730">
    <property type="entry name" value="tricorn interacting facor f3 domain"/>
    <property type="match status" value="1"/>
</dbReference>
<dbReference type="InterPro" id="IPR042097">
    <property type="entry name" value="Aminopeptidase_N-like_N_sf"/>
</dbReference>
<dbReference type="GO" id="GO:0016020">
    <property type="term" value="C:membrane"/>
    <property type="evidence" value="ECO:0007669"/>
    <property type="project" value="TreeGrafter"/>
</dbReference>
<feature type="compositionally biased region" description="Basic and acidic residues" evidence="1">
    <location>
        <begin position="259"/>
        <end position="276"/>
    </location>
</feature>
<protein>
    <recommendedName>
        <fullName evidence="2">Aminopeptidase N-like N-terminal domain-containing protein</fullName>
    </recommendedName>
</protein>
<dbReference type="GO" id="GO:0008270">
    <property type="term" value="F:zinc ion binding"/>
    <property type="evidence" value="ECO:0007669"/>
    <property type="project" value="TreeGrafter"/>
</dbReference>
<gene>
    <name evidence="3" type="ORF">g.12658</name>
</gene>
<dbReference type="GO" id="GO:0043171">
    <property type="term" value="P:peptide catabolic process"/>
    <property type="evidence" value="ECO:0007669"/>
    <property type="project" value="TreeGrafter"/>
</dbReference>
<dbReference type="SUPFAM" id="SSF63737">
    <property type="entry name" value="Leukotriene A4 hydrolase N-terminal domain"/>
    <property type="match status" value="1"/>
</dbReference>
<evidence type="ECO:0000259" key="2">
    <source>
        <dbReference type="Pfam" id="PF17900"/>
    </source>
</evidence>
<dbReference type="AlphaFoldDB" id="A0A6G1SPM5"/>
<dbReference type="GO" id="GO:0070006">
    <property type="term" value="F:metalloaminopeptidase activity"/>
    <property type="evidence" value="ECO:0007669"/>
    <property type="project" value="TreeGrafter"/>
</dbReference>
<dbReference type="Pfam" id="PF17900">
    <property type="entry name" value="Peptidase_M1_N"/>
    <property type="match status" value="1"/>
</dbReference>
<dbReference type="EMBL" id="GGYP01007161">
    <property type="protein sequence ID" value="MDE51932.1"/>
    <property type="molecule type" value="Transcribed_RNA"/>
</dbReference>
<evidence type="ECO:0000256" key="1">
    <source>
        <dbReference type="SAM" id="MobiDB-lite"/>
    </source>
</evidence>
<accession>A0A6G1SPM5</accession>